<dbReference type="EMBL" id="SOAZ01000015">
    <property type="protein sequence ID" value="TDT51993.1"/>
    <property type="molecule type" value="Genomic_DNA"/>
</dbReference>
<organism evidence="1 2">
    <name type="scientific">Fonticella tunisiensis</name>
    <dbReference type="NCBI Taxonomy" id="1096341"/>
    <lineage>
        <taxon>Bacteria</taxon>
        <taxon>Bacillati</taxon>
        <taxon>Bacillota</taxon>
        <taxon>Clostridia</taxon>
        <taxon>Eubacteriales</taxon>
        <taxon>Clostridiaceae</taxon>
        <taxon>Fonticella</taxon>
    </lineage>
</organism>
<dbReference type="AlphaFoldDB" id="A0A4R7KAT5"/>
<evidence type="ECO:0000313" key="1">
    <source>
        <dbReference type="EMBL" id="TDT51993.1"/>
    </source>
</evidence>
<accession>A0A4R7KAT5</accession>
<dbReference type="Proteomes" id="UP000295325">
    <property type="component" value="Unassembled WGS sequence"/>
</dbReference>
<comment type="caution">
    <text evidence="1">The sequence shown here is derived from an EMBL/GenBank/DDBJ whole genome shotgun (WGS) entry which is preliminary data.</text>
</comment>
<reference evidence="1 2" key="1">
    <citation type="submission" date="2019-03" db="EMBL/GenBank/DDBJ databases">
        <title>Genomic Encyclopedia of Type Strains, Phase IV (KMG-IV): sequencing the most valuable type-strain genomes for metagenomic binning, comparative biology and taxonomic classification.</title>
        <authorList>
            <person name="Goeker M."/>
        </authorList>
    </citation>
    <scope>NUCLEOTIDE SEQUENCE [LARGE SCALE GENOMIC DNA]</scope>
    <source>
        <strain evidence="1 2">DSM 24455</strain>
    </source>
</reference>
<protein>
    <submittedName>
        <fullName evidence="1">Uncharacterized protein</fullName>
    </submittedName>
</protein>
<name>A0A4R7KAT5_9CLOT</name>
<evidence type="ECO:0000313" key="2">
    <source>
        <dbReference type="Proteomes" id="UP000295325"/>
    </source>
</evidence>
<keyword evidence="2" id="KW-1185">Reference proteome</keyword>
<gene>
    <name evidence="1" type="ORF">EDD71_11524</name>
</gene>
<sequence length="59" mass="6764">MVSKPFFPLKNPTMISITKFSENIIKDLVLREKNFEHMYGCPSCGYEGMLTAMVTMIET</sequence>
<proteinExistence type="predicted"/>